<gene>
    <name evidence="1" type="ORF">MITSMUL_04130</name>
</gene>
<evidence type="ECO:0000313" key="1">
    <source>
        <dbReference type="EMBL" id="EEX69060.1"/>
    </source>
</evidence>
<protein>
    <submittedName>
        <fullName evidence="1">Uncharacterized protein</fullName>
    </submittedName>
</protein>
<dbReference type="HOGENOM" id="CLU_3027303_0_0_9"/>
<dbReference type="EMBL" id="ABWK02000012">
    <property type="protein sequence ID" value="EEX69060.1"/>
    <property type="molecule type" value="Genomic_DNA"/>
</dbReference>
<keyword evidence="2" id="KW-1185">Reference proteome</keyword>
<sequence length="55" mass="6383">MPTFERWTFFAKKMGFSRNLGCKTIFVRCVSTYNDVLNQYVYTVTIKSSIIMGMG</sequence>
<comment type="caution">
    <text evidence="1">The sequence shown here is derived from an EMBL/GenBank/DDBJ whole genome shotgun (WGS) entry which is preliminary data.</text>
</comment>
<accession>C9KLP6</accession>
<dbReference type="AlphaFoldDB" id="C9KLP6"/>
<dbReference type="Proteomes" id="UP000003671">
    <property type="component" value="Unassembled WGS sequence"/>
</dbReference>
<evidence type="ECO:0000313" key="2">
    <source>
        <dbReference type="Proteomes" id="UP000003671"/>
    </source>
</evidence>
<dbReference type="STRING" id="500635.MITSMUL_04130"/>
<proteinExistence type="predicted"/>
<reference evidence="1" key="1">
    <citation type="submission" date="2009-09" db="EMBL/GenBank/DDBJ databases">
        <authorList>
            <person name="Weinstock G."/>
            <person name="Sodergren E."/>
            <person name="Clifton S."/>
            <person name="Fulton L."/>
            <person name="Fulton B."/>
            <person name="Courtney L."/>
            <person name="Fronick C."/>
            <person name="Harrison M."/>
            <person name="Strong C."/>
            <person name="Farmer C."/>
            <person name="Delahaunty K."/>
            <person name="Markovic C."/>
            <person name="Hall O."/>
            <person name="Minx P."/>
            <person name="Tomlinson C."/>
            <person name="Mitreva M."/>
            <person name="Nelson J."/>
            <person name="Hou S."/>
            <person name="Wollam A."/>
            <person name="Pepin K.H."/>
            <person name="Johnson M."/>
            <person name="Bhonagiri V."/>
            <person name="Nash W.E."/>
            <person name="Warren W."/>
            <person name="Chinwalla A."/>
            <person name="Mardis E.R."/>
            <person name="Wilson R.K."/>
        </authorList>
    </citation>
    <scope>NUCLEOTIDE SEQUENCE [LARGE SCALE GENOMIC DNA]</scope>
    <source>
        <strain evidence="1">DSM 20544</strain>
    </source>
</reference>
<name>C9KLP6_9FIRM</name>
<organism evidence="1 2">
    <name type="scientific">Mitsuokella multacida DSM 20544</name>
    <dbReference type="NCBI Taxonomy" id="500635"/>
    <lineage>
        <taxon>Bacteria</taxon>
        <taxon>Bacillati</taxon>
        <taxon>Bacillota</taxon>
        <taxon>Negativicutes</taxon>
        <taxon>Selenomonadales</taxon>
        <taxon>Selenomonadaceae</taxon>
        <taxon>Mitsuokella</taxon>
    </lineage>
</organism>